<feature type="transmembrane region" description="Helical" evidence="2">
    <location>
        <begin position="187"/>
        <end position="208"/>
    </location>
</feature>
<feature type="transmembrane region" description="Helical" evidence="2">
    <location>
        <begin position="315"/>
        <end position="337"/>
    </location>
</feature>
<evidence type="ECO:0000256" key="1">
    <source>
        <dbReference type="SAM" id="MobiDB-lite"/>
    </source>
</evidence>
<feature type="transmembrane region" description="Helical" evidence="2">
    <location>
        <begin position="214"/>
        <end position="232"/>
    </location>
</feature>
<comment type="caution">
    <text evidence="3">The sequence shown here is derived from an EMBL/GenBank/DDBJ whole genome shotgun (WGS) entry which is preliminary data.</text>
</comment>
<feature type="transmembrane region" description="Helical" evidence="2">
    <location>
        <begin position="132"/>
        <end position="152"/>
    </location>
</feature>
<keyword evidence="2" id="KW-0472">Membrane</keyword>
<name>A0A495Y0N8_9MICO</name>
<dbReference type="AlphaFoldDB" id="A0A495Y0N8"/>
<dbReference type="Pfam" id="PF19877">
    <property type="entry name" value="DUF6350"/>
    <property type="match status" value="1"/>
</dbReference>
<reference evidence="3 4" key="1">
    <citation type="submission" date="2018-10" db="EMBL/GenBank/DDBJ databases">
        <title>Sequencing the genomes of 1000 actinobacteria strains.</title>
        <authorList>
            <person name="Klenk H.-P."/>
        </authorList>
    </citation>
    <scope>NUCLEOTIDE SEQUENCE [LARGE SCALE GENOMIC DNA]</scope>
    <source>
        <strain evidence="3 4">DSM 44267</strain>
    </source>
</reference>
<feature type="transmembrane region" description="Helical" evidence="2">
    <location>
        <begin position="101"/>
        <end position="126"/>
    </location>
</feature>
<keyword evidence="2" id="KW-1133">Transmembrane helix</keyword>
<feature type="transmembrane region" description="Helical" evidence="2">
    <location>
        <begin position="357"/>
        <end position="378"/>
    </location>
</feature>
<feature type="transmembrane region" description="Helical" evidence="2">
    <location>
        <begin position="60"/>
        <end position="81"/>
    </location>
</feature>
<dbReference type="Proteomes" id="UP000278440">
    <property type="component" value="Unassembled WGS sequence"/>
</dbReference>
<feature type="transmembrane region" description="Helical" evidence="2">
    <location>
        <begin position="6"/>
        <end position="27"/>
    </location>
</feature>
<keyword evidence="2" id="KW-0812">Transmembrane</keyword>
<sequence length="416" mass="42188">MAAVRTGLLAAVATWAIVVLPALVGWIAAPESSLGWFTAVSVGSALWFVGHGQTVVGDGVAVSVTPVLLLLLDVYVTARFARRLFATQREVLPASRVDRTLARVLVPGFVGGYVVAAAVIAVLALGGPVGPGLLAVAGAALVPLAAVGALLLRPDDDDAPGFVRAWFRRGPTWLPAVWRIGWRGAGVLLLLGAAVVVARVVLTVGSVVSMQADYRVNLVGAAVLVAGQLLMLGNAATWALGFVAGPGFSLAAGSVVSPVAADPGLNPAVPLLAALPEQAAYPPLLLAVVLLPVLVGALLGRWVDAALEFFGNTRARFAAVATAAALAVVVVLALTALANGALGVERLAAVGVPLAPFVPALLAEVVGGACLWVGLALLRERRAERDAAAATDGRGDADDDDDADDDVDGADDDRDD</sequence>
<feature type="region of interest" description="Disordered" evidence="1">
    <location>
        <begin position="387"/>
        <end position="416"/>
    </location>
</feature>
<evidence type="ECO:0000256" key="2">
    <source>
        <dbReference type="SAM" id="Phobius"/>
    </source>
</evidence>
<evidence type="ECO:0000313" key="4">
    <source>
        <dbReference type="Proteomes" id="UP000278440"/>
    </source>
</evidence>
<keyword evidence="4" id="KW-1185">Reference proteome</keyword>
<dbReference type="InterPro" id="IPR045931">
    <property type="entry name" value="DUF6350"/>
</dbReference>
<organism evidence="3 4">
    <name type="scientific">Terracoccus luteus</name>
    <dbReference type="NCBI Taxonomy" id="53356"/>
    <lineage>
        <taxon>Bacteria</taxon>
        <taxon>Bacillati</taxon>
        <taxon>Actinomycetota</taxon>
        <taxon>Actinomycetes</taxon>
        <taxon>Micrococcales</taxon>
        <taxon>Intrasporangiaceae</taxon>
        <taxon>Terracoccus</taxon>
    </lineage>
</organism>
<dbReference type="EMBL" id="RBXT01000001">
    <property type="protein sequence ID" value="RKT78323.1"/>
    <property type="molecule type" value="Genomic_DNA"/>
</dbReference>
<accession>A0A495Y0N8</accession>
<gene>
    <name evidence="3" type="ORF">DFJ68_1767</name>
</gene>
<protein>
    <submittedName>
        <fullName evidence="3">Uncharacterized protein</fullName>
    </submittedName>
</protein>
<feature type="compositionally biased region" description="Acidic residues" evidence="1">
    <location>
        <begin position="397"/>
        <end position="416"/>
    </location>
</feature>
<feature type="transmembrane region" description="Helical" evidence="2">
    <location>
        <begin position="280"/>
        <end position="303"/>
    </location>
</feature>
<evidence type="ECO:0000313" key="3">
    <source>
        <dbReference type="EMBL" id="RKT78323.1"/>
    </source>
</evidence>
<proteinExistence type="predicted"/>